<proteinExistence type="predicted"/>
<feature type="transmembrane region" description="Helical" evidence="1">
    <location>
        <begin position="47"/>
        <end position="70"/>
    </location>
</feature>
<organism evidence="2 3">
    <name type="scientific">Amnibacterium setariae</name>
    <dbReference type="NCBI Taxonomy" id="2306585"/>
    <lineage>
        <taxon>Bacteria</taxon>
        <taxon>Bacillati</taxon>
        <taxon>Actinomycetota</taxon>
        <taxon>Actinomycetes</taxon>
        <taxon>Micrococcales</taxon>
        <taxon>Microbacteriaceae</taxon>
        <taxon>Amnibacterium</taxon>
    </lineage>
</organism>
<dbReference type="OrthoDB" id="9852044at2"/>
<comment type="caution">
    <text evidence="2">The sequence shown here is derived from an EMBL/GenBank/DDBJ whole genome shotgun (WGS) entry which is preliminary data.</text>
</comment>
<keyword evidence="1" id="KW-1133">Transmembrane helix</keyword>
<dbReference type="RefSeq" id="WP_119481330.1">
    <property type="nucleotide sequence ID" value="NZ_QXTG01000001.1"/>
</dbReference>
<reference evidence="3" key="1">
    <citation type="submission" date="2018-09" db="EMBL/GenBank/DDBJ databases">
        <authorList>
            <person name="Kim I."/>
        </authorList>
    </citation>
    <scope>NUCLEOTIDE SEQUENCE [LARGE SCALE GENOMIC DNA]</scope>
    <source>
        <strain evidence="3">DD4a</strain>
    </source>
</reference>
<feature type="transmembrane region" description="Helical" evidence="1">
    <location>
        <begin position="12"/>
        <end position="35"/>
    </location>
</feature>
<evidence type="ECO:0000256" key="1">
    <source>
        <dbReference type="SAM" id="Phobius"/>
    </source>
</evidence>
<dbReference type="AlphaFoldDB" id="A0A3A1U7E7"/>
<dbReference type="EMBL" id="QXTG01000001">
    <property type="protein sequence ID" value="RIX30968.1"/>
    <property type="molecule type" value="Genomic_DNA"/>
</dbReference>
<keyword evidence="1" id="KW-0812">Transmembrane</keyword>
<evidence type="ECO:0000313" key="2">
    <source>
        <dbReference type="EMBL" id="RIX30968.1"/>
    </source>
</evidence>
<name>A0A3A1U7E7_9MICO</name>
<dbReference type="Proteomes" id="UP000265742">
    <property type="component" value="Unassembled WGS sequence"/>
</dbReference>
<accession>A0A3A1U7E7</accession>
<evidence type="ECO:0000313" key="3">
    <source>
        <dbReference type="Proteomes" id="UP000265742"/>
    </source>
</evidence>
<gene>
    <name evidence="2" type="ORF">D1781_06205</name>
</gene>
<protein>
    <submittedName>
        <fullName evidence="2">Uncharacterized protein</fullName>
    </submittedName>
</protein>
<keyword evidence="3" id="KW-1185">Reference proteome</keyword>
<sequence length="151" mass="16249">MQIQYFAADQNLVFVPALLALLAATVVICLPIVFAPALRRSKRRAPLLALVVVLAVVALVGTVVLALPGFRALGAERASVRSWIERDYGLQLTDGEADELVNGGRPARTLPELATQLELPNPAKSHPLRLVPEKTGSDVYALTFGGKPYPR</sequence>
<keyword evidence="1" id="KW-0472">Membrane</keyword>